<name>A0A1I7M0S6_9BURK</name>
<proteinExistence type="predicted"/>
<keyword evidence="3" id="KW-1185">Reference proteome</keyword>
<feature type="domain" description="DUF4123" evidence="1">
    <location>
        <begin position="43"/>
        <end position="135"/>
    </location>
</feature>
<dbReference type="InterPro" id="IPR025391">
    <property type="entry name" value="DUF4123"/>
</dbReference>
<organism evidence="2 3">
    <name type="scientific">Pseudoduganella namucuonensis</name>
    <dbReference type="NCBI Taxonomy" id="1035707"/>
    <lineage>
        <taxon>Bacteria</taxon>
        <taxon>Pseudomonadati</taxon>
        <taxon>Pseudomonadota</taxon>
        <taxon>Betaproteobacteria</taxon>
        <taxon>Burkholderiales</taxon>
        <taxon>Oxalobacteraceae</taxon>
        <taxon>Telluria group</taxon>
        <taxon>Pseudoduganella</taxon>
    </lineage>
</organism>
<accession>A0A1I7M0S6</accession>
<dbReference type="AlphaFoldDB" id="A0A1I7M0S6"/>
<dbReference type="OrthoDB" id="8750848at2"/>
<dbReference type="Proteomes" id="UP000199391">
    <property type="component" value="Unassembled WGS sequence"/>
</dbReference>
<gene>
    <name evidence="2" type="ORF">SAMN05216552_10462</name>
</gene>
<protein>
    <recommendedName>
        <fullName evidence="1">DUF4123 domain-containing protein</fullName>
    </recommendedName>
</protein>
<evidence type="ECO:0000313" key="3">
    <source>
        <dbReference type="Proteomes" id="UP000199391"/>
    </source>
</evidence>
<reference evidence="3" key="1">
    <citation type="submission" date="2016-10" db="EMBL/GenBank/DDBJ databases">
        <authorList>
            <person name="Varghese N."/>
            <person name="Submissions S."/>
        </authorList>
    </citation>
    <scope>NUCLEOTIDE SEQUENCE [LARGE SCALE GENOMIC DNA]</scope>
    <source>
        <strain evidence="3">CGMCC 1.11014</strain>
    </source>
</reference>
<dbReference type="Pfam" id="PF13503">
    <property type="entry name" value="DUF4123"/>
    <property type="match status" value="1"/>
</dbReference>
<sequence length="276" mass="30938">MIMTTTSDVSSFLLIDSALASEACSQLPLGKNVTPPWLSVVYMRSAARVSPLLIDLLEADLAGQIGLVARVMNALQPRLHVSLIDTALTHRELLHHLRKFIFIKTEADQELTLRFADCAVLPALAEVLTGPQWHALSAPIHRWCIHQLDGSIRALPSTPAEQNSVQTPLVLTDAQIELLREATAVHQLMANYRSMYPSEEGTRKPVDEYRFAAEARRMWHAAGHSDDPTLLYFIHGIFKTNGKIGRLPKMPMILRQSDFKKIRGDIDWLVENQFSS</sequence>
<evidence type="ECO:0000259" key="1">
    <source>
        <dbReference type="Pfam" id="PF13503"/>
    </source>
</evidence>
<evidence type="ECO:0000313" key="2">
    <source>
        <dbReference type="EMBL" id="SFV15400.1"/>
    </source>
</evidence>
<dbReference type="EMBL" id="FPBO01000046">
    <property type="protein sequence ID" value="SFV15400.1"/>
    <property type="molecule type" value="Genomic_DNA"/>
</dbReference>